<dbReference type="HOGENOM" id="CLU_000604_1_1_4"/>
<evidence type="ECO:0000256" key="4">
    <source>
        <dbReference type="ARBA" id="ARBA00022741"/>
    </source>
</evidence>
<organism evidence="11 12">
    <name type="scientific">Kingella denitrificans ATCC 33394</name>
    <dbReference type="NCBI Taxonomy" id="888741"/>
    <lineage>
        <taxon>Bacteria</taxon>
        <taxon>Pseudomonadati</taxon>
        <taxon>Pseudomonadota</taxon>
        <taxon>Betaproteobacteria</taxon>
        <taxon>Neisseriales</taxon>
        <taxon>Neisseriaceae</taxon>
        <taxon>Kingella</taxon>
    </lineage>
</organism>
<dbReference type="InterPro" id="IPR027417">
    <property type="entry name" value="P-loop_NTPase"/>
</dbReference>
<keyword evidence="9" id="KW-0812">Transmembrane</keyword>
<evidence type="ECO:0000313" key="11">
    <source>
        <dbReference type="EMBL" id="EGC16855.1"/>
    </source>
</evidence>
<keyword evidence="1" id="KW-0813">Transport</keyword>
<feature type="domain" description="ABC transporter" evidence="10">
    <location>
        <begin position="59"/>
        <end position="289"/>
    </location>
</feature>
<keyword evidence="7" id="KW-0406">Ion transport</keyword>
<dbReference type="GO" id="GO:0016887">
    <property type="term" value="F:ATP hydrolysis activity"/>
    <property type="evidence" value="ECO:0007669"/>
    <property type="project" value="InterPro"/>
</dbReference>
<dbReference type="GO" id="GO:0015697">
    <property type="term" value="P:quaternary ammonium group transport"/>
    <property type="evidence" value="ECO:0007669"/>
    <property type="project" value="UniProtKB-ARBA"/>
</dbReference>
<dbReference type="GO" id="GO:0015408">
    <property type="term" value="F:ABC-type ferric iron transporter activity"/>
    <property type="evidence" value="ECO:0007669"/>
    <property type="project" value="InterPro"/>
</dbReference>
<accession>F0F0M3</accession>
<dbReference type="SUPFAM" id="SSF52540">
    <property type="entry name" value="P-loop containing nucleoside triphosphate hydrolases"/>
    <property type="match status" value="1"/>
</dbReference>
<keyword evidence="4" id="KW-0547">Nucleotide-binding</keyword>
<keyword evidence="11" id="KW-0378">Hydrolase</keyword>
<dbReference type="EC" id="3.6.3.-" evidence="11"/>
<keyword evidence="2" id="KW-1003">Cell membrane</keyword>
<protein>
    <submittedName>
        <fullName evidence="11">ABC transporter, ATP-binding protein</fullName>
        <ecNumber evidence="11">3.6.3.-</ecNumber>
    </submittedName>
</protein>
<keyword evidence="5 11" id="KW-0067">ATP-binding</keyword>
<proteinExistence type="predicted"/>
<dbReference type="PANTHER" id="PTHR42781:SF4">
    <property type="entry name" value="SPERMIDINE_PUTRESCINE IMPORT ATP-BINDING PROTEIN POTA"/>
    <property type="match status" value="1"/>
</dbReference>
<dbReference type="CDD" id="cd03259">
    <property type="entry name" value="ABC_Carb_Solutes_like"/>
    <property type="match status" value="1"/>
</dbReference>
<gene>
    <name evidence="11" type="ORF">HMPREF9098_1658</name>
</gene>
<dbReference type="InterPro" id="IPR017871">
    <property type="entry name" value="ABC_transporter-like_CS"/>
</dbReference>
<reference evidence="11 12" key="1">
    <citation type="submission" date="2011-01" db="EMBL/GenBank/DDBJ databases">
        <authorList>
            <person name="Muzny D."/>
            <person name="Qin X."/>
            <person name="Deng J."/>
            <person name="Jiang H."/>
            <person name="Liu Y."/>
            <person name="Qu J."/>
            <person name="Song X.-Z."/>
            <person name="Zhang L."/>
            <person name="Thornton R."/>
            <person name="Coyle M."/>
            <person name="Francisco L."/>
            <person name="Jackson L."/>
            <person name="Javaid M."/>
            <person name="Korchina V."/>
            <person name="Kovar C."/>
            <person name="Mata R."/>
            <person name="Mathew T."/>
            <person name="Ngo R."/>
            <person name="Nguyen L."/>
            <person name="Nguyen N."/>
            <person name="Okwuonu G."/>
            <person name="Ongeri F."/>
            <person name="Pham C."/>
            <person name="Simmons D."/>
            <person name="Wilczek-Boney K."/>
            <person name="Hale W."/>
            <person name="Jakkamsetti A."/>
            <person name="Pham P."/>
            <person name="Ruth R."/>
            <person name="San Lucas F."/>
            <person name="Warren J."/>
            <person name="Zhang J."/>
            <person name="Zhao Z."/>
            <person name="Zhou C."/>
            <person name="Zhu D."/>
            <person name="Lee S."/>
            <person name="Bess C."/>
            <person name="Blankenburg K."/>
            <person name="Forbes L."/>
            <person name="Fu Q."/>
            <person name="Gubbala S."/>
            <person name="Hirani K."/>
            <person name="Jayaseelan J.C."/>
            <person name="Lara F."/>
            <person name="Munidasa M."/>
            <person name="Palculict T."/>
            <person name="Patil S."/>
            <person name="Pu L.-L."/>
            <person name="Saada N."/>
            <person name="Tang L."/>
            <person name="Weissenberger G."/>
            <person name="Zhu Y."/>
            <person name="Hemphill L."/>
            <person name="Shang Y."/>
            <person name="Youmans B."/>
            <person name="Ayvaz T."/>
            <person name="Ross M."/>
            <person name="Santibanez J."/>
            <person name="Aqrawi P."/>
            <person name="Gross S."/>
            <person name="Joshi V."/>
            <person name="Fowler G."/>
            <person name="Nazareth L."/>
            <person name="Reid J."/>
            <person name="Worley K."/>
            <person name="Petrosino J."/>
            <person name="Highlander S."/>
            <person name="Gibbs R."/>
        </authorList>
    </citation>
    <scope>NUCLEOTIDE SEQUENCE [LARGE SCALE GENOMIC DNA]</scope>
    <source>
        <strain evidence="11 12">ATCC 33394</strain>
    </source>
</reference>
<evidence type="ECO:0000256" key="2">
    <source>
        <dbReference type="ARBA" id="ARBA00022475"/>
    </source>
</evidence>
<evidence type="ECO:0000259" key="10">
    <source>
        <dbReference type="PROSITE" id="PS50893"/>
    </source>
</evidence>
<dbReference type="EMBL" id="AEWV01000030">
    <property type="protein sequence ID" value="EGC16855.1"/>
    <property type="molecule type" value="Genomic_DNA"/>
</dbReference>
<comment type="caution">
    <text evidence="11">The sequence shown here is derived from an EMBL/GenBank/DDBJ whole genome shotgun (WGS) entry which is preliminary data.</text>
</comment>
<dbReference type="InterPro" id="IPR003593">
    <property type="entry name" value="AAA+_ATPase"/>
</dbReference>
<dbReference type="AlphaFoldDB" id="F0F0M3"/>
<dbReference type="PROSITE" id="PS00211">
    <property type="entry name" value="ABC_TRANSPORTER_1"/>
    <property type="match status" value="1"/>
</dbReference>
<dbReference type="GO" id="GO:0005524">
    <property type="term" value="F:ATP binding"/>
    <property type="evidence" value="ECO:0007669"/>
    <property type="project" value="UniProtKB-KW"/>
</dbReference>
<name>F0F0M3_9NEIS</name>
<dbReference type="Proteomes" id="UP000004088">
    <property type="component" value="Unassembled WGS sequence"/>
</dbReference>
<dbReference type="SMART" id="SM00382">
    <property type="entry name" value="AAA"/>
    <property type="match status" value="1"/>
</dbReference>
<keyword evidence="6" id="KW-0408">Iron</keyword>
<evidence type="ECO:0000256" key="3">
    <source>
        <dbReference type="ARBA" id="ARBA00022496"/>
    </source>
</evidence>
<dbReference type="Gene3D" id="3.40.50.300">
    <property type="entry name" value="P-loop containing nucleotide triphosphate hydrolases"/>
    <property type="match status" value="1"/>
</dbReference>
<dbReference type="Pfam" id="PF00005">
    <property type="entry name" value="ABC_tran"/>
    <property type="match status" value="1"/>
</dbReference>
<keyword evidence="8 9" id="KW-0472">Membrane</keyword>
<dbReference type="PANTHER" id="PTHR42781">
    <property type="entry name" value="SPERMIDINE/PUTRESCINE IMPORT ATP-BINDING PROTEIN POTA"/>
    <property type="match status" value="1"/>
</dbReference>
<dbReference type="FunFam" id="3.40.50.300:FF:000425">
    <property type="entry name" value="Probable ABC transporter, ATP-binding subunit"/>
    <property type="match status" value="1"/>
</dbReference>
<dbReference type="InterPro" id="IPR003439">
    <property type="entry name" value="ABC_transporter-like_ATP-bd"/>
</dbReference>
<evidence type="ECO:0000256" key="9">
    <source>
        <dbReference type="SAM" id="Phobius"/>
    </source>
</evidence>
<evidence type="ECO:0000256" key="1">
    <source>
        <dbReference type="ARBA" id="ARBA00022448"/>
    </source>
</evidence>
<evidence type="ECO:0000313" key="12">
    <source>
        <dbReference type="Proteomes" id="UP000004088"/>
    </source>
</evidence>
<dbReference type="InterPro" id="IPR015853">
    <property type="entry name" value="ABC_transpr_FbpC"/>
</dbReference>
<feature type="transmembrane region" description="Helical" evidence="9">
    <location>
        <begin position="23"/>
        <end position="48"/>
    </location>
</feature>
<dbReference type="STRING" id="888741.HMPREF9098_1658"/>
<evidence type="ECO:0000256" key="8">
    <source>
        <dbReference type="ARBA" id="ARBA00023136"/>
    </source>
</evidence>
<evidence type="ECO:0000256" key="7">
    <source>
        <dbReference type="ARBA" id="ARBA00023065"/>
    </source>
</evidence>
<sequence>MARTRWNKNVDIVSVFWLALKRFVAVGGLQWCSVSLSCLIFILIRYIMRVLGNGSGKMLEIRRLDKRFADKIVADGVDLRVEAGCLTAVLGASGSGKSTLLNMVAGLLPPDGGEIVLGGTLLNPLPPQKREVAMMFQDFALLPHLNVWQNVAFGLRMRGEGKHVAQEKAERFLAQVGLQDTADRRIDALSGGEKQRVALARALVGAPKVLLLDEPFSSLDTGLRGQLQTLVRELVRQYGIPALLVTHDPAEAALTADRMAVLQHGRIVQHDTPEQLFRRPVSEPAARLLGCVNVSPEYYVPPEAVLIGDERGIPVPVHACQKQPALWRIVLQHPKWGELVCWHAYPVGDTCRAWVDEAQVVRFA</sequence>
<keyword evidence="3" id="KW-0410">Iron transport</keyword>
<keyword evidence="12" id="KW-1185">Reference proteome</keyword>
<keyword evidence="9" id="KW-1133">Transmembrane helix</keyword>
<dbReference type="PROSITE" id="PS50893">
    <property type="entry name" value="ABC_TRANSPORTER_2"/>
    <property type="match status" value="1"/>
</dbReference>
<dbReference type="InterPro" id="IPR050093">
    <property type="entry name" value="ABC_SmlMolc_Importer"/>
</dbReference>
<evidence type="ECO:0000256" key="5">
    <source>
        <dbReference type="ARBA" id="ARBA00022840"/>
    </source>
</evidence>
<dbReference type="GO" id="GO:0016020">
    <property type="term" value="C:membrane"/>
    <property type="evidence" value="ECO:0007669"/>
    <property type="project" value="InterPro"/>
</dbReference>
<evidence type="ECO:0000256" key="6">
    <source>
        <dbReference type="ARBA" id="ARBA00023004"/>
    </source>
</evidence>